<evidence type="ECO:0000256" key="1">
    <source>
        <dbReference type="SAM" id="MobiDB-lite"/>
    </source>
</evidence>
<protein>
    <submittedName>
        <fullName evidence="2">Uncharacterized protein</fullName>
    </submittedName>
</protein>
<dbReference type="RefSeq" id="WP_088864566.1">
    <property type="nucleotide sequence ID" value="NZ_CP015101.1"/>
</dbReference>
<dbReference type="OrthoDB" id="98637at2157"/>
<feature type="compositionally biased region" description="Low complexity" evidence="1">
    <location>
        <begin position="426"/>
        <end position="446"/>
    </location>
</feature>
<evidence type="ECO:0000313" key="3">
    <source>
        <dbReference type="Proteomes" id="UP000250272"/>
    </source>
</evidence>
<feature type="compositionally biased region" description="Polar residues" evidence="1">
    <location>
        <begin position="42"/>
        <end position="64"/>
    </location>
</feature>
<name>A0A2Z2MFW7_9EURY</name>
<proteinExistence type="predicted"/>
<organism evidence="2 3">
    <name type="scientific">Thermococcus barossii</name>
    <dbReference type="NCBI Taxonomy" id="54077"/>
    <lineage>
        <taxon>Archaea</taxon>
        <taxon>Methanobacteriati</taxon>
        <taxon>Methanobacteriota</taxon>
        <taxon>Thermococci</taxon>
        <taxon>Thermococcales</taxon>
        <taxon>Thermococcaceae</taxon>
        <taxon>Thermococcus</taxon>
    </lineage>
</organism>
<dbReference type="PROSITE" id="PS51257">
    <property type="entry name" value="PROKAR_LIPOPROTEIN"/>
    <property type="match status" value="1"/>
</dbReference>
<dbReference type="AlphaFoldDB" id="A0A2Z2MFW7"/>
<feature type="region of interest" description="Disordered" evidence="1">
    <location>
        <begin position="21"/>
        <end position="64"/>
    </location>
</feature>
<dbReference type="GeneID" id="33325877"/>
<dbReference type="EMBL" id="CP015101">
    <property type="protein sequence ID" value="ASJ04543.1"/>
    <property type="molecule type" value="Genomic_DNA"/>
</dbReference>
<feature type="region of interest" description="Disordered" evidence="1">
    <location>
        <begin position="424"/>
        <end position="450"/>
    </location>
</feature>
<dbReference type="KEGG" id="tbs:A3L01_03860"/>
<reference evidence="2 3" key="1">
    <citation type="submission" date="2016-04" db="EMBL/GenBank/DDBJ databases">
        <title>Complete genome sequence of Thermococcus barossii type strain SHCK-94.</title>
        <authorList>
            <person name="Oger P.M."/>
        </authorList>
    </citation>
    <scope>NUCLEOTIDE SEQUENCE [LARGE SCALE GENOMIC DNA]</scope>
    <source>
        <strain evidence="2 3">SHCK-94</strain>
    </source>
</reference>
<gene>
    <name evidence="2" type="ORF">A3L01_03860</name>
</gene>
<feature type="compositionally biased region" description="Low complexity" evidence="1">
    <location>
        <begin position="30"/>
        <end position="41"/>
    </location>
</feature>
<keyword evidence="3" id="KW-1185">Reference proteome</keyword>
<accession>A0A2Z2MFW7</accession>
<sequence length="832" mass="92888">MKKLLVLALVLVVLISGCMGGSNPSEKTQSPTMSESPTEESGNTAETGTATSEEPSHEGTSSPETLEEIASMLHFDEVTNGARGLKIWVQGATWVSDSGSFKAQFQTDGWFYSNGLLYALYELPTYGEDYLESGKIEGVEYPVLRIPFQLRDASYSGLPRTIVALDDGGTLHLLRYSSDYEYWPSEDEPQVTYLTEIEKDITWSLNAKRLFSGADYSEEHVYYVAWNNEKVYILAFTVESLNNLIEGNDEKPQPKEFSFSNIRDVIIGWNGIYVLSDEGLTVIKMGDSPEVGDTYPVKGDMMSAQLSEKDAVAVYDGSTLHIVWVRDGKITSSKTLELPGYERVFIHMPDLDYPEELEISGIGGKSLDLYTLSGEKLDKAFSAELPMEPTWLVATIDDENGGIKVSSWGTDKAFYYLWIGEEGESTEGTQTESETGGETSTETETQAPQGGDLFSAFTVKTVDFGGLRGVAVEVNGEPTFRNVEPWFIGKTTYELSDLSWGYFAVGNVLYRVDGGGLKNKYMDGEDVTRSYYGEAYVLPAKVKDVAMGIYGNEVFFASPDGKLYLAYDYEIEDEEEGDASLRVLNYTSWVSWDIAADGVTDIASGDYSYVAWKGDKLYVFTYSDDDLYYADDEGLNPVQPRTFTLPGKITGVFRDSYGDGLIIRAGDGFYYLDTSGGYGYGQWHLYTLSENLPGEISYNYHEGIVTLLRDGKFYWLDLGSKYDDNDELVPYIDIHGGVGVDGNVQAFSLMYNTYDYQLVVALPGELRIYNATIFWDEPELVLDQAFEVPFTADAVYGEDYCYCHINRYDNYFYLWAGNTYYALIGPNNGRLD</sequence>
<evidence type="ECO:0000313" key="2">
    <source>
        <dbReference type="EMBL" id="ASJ04543.1"/>
    </source>
</evidence>
<dbReference type="Proteomes" id="UP000250272">
    <property type="component" value="Chromosome"/>
</dbReference>